<reference evidence="7" key="1">
    <citation type="submission" date="2021-04" db="EMBL/GenBank/DDBJ databases">
        <title>Pseudaminobacter soli sp. nov., isolated from paddy soil contaminated by heavy metals.</title>
        <authorList>
            <person name="Zhang K."/>
        </authorList>
    </citation>
    <scope>NUCLEOTIDE SEQUENCE</scope>
    <source>
        <strain evidence="7">19-2017</strain>
    </source>
</reference>
<dbReference type="Pfam" id="PF00892">
    <property type="entry name" value="EamA"/>
    <property type="match status" value="1"/>
</dbReference>
<dbReference type="Proteomes" id="UP000680348">
    <property type="component" value="Unassembled WGS sequence"/>
</dbReference>
<keyword evidence="2 5" id="KW-0812">Transmembrane</keyword>
<evidence type="ECO:0000256" key="1">
    <source>
        <dbReference type="ARBA" id="ARBA00004141"/>
    </source>
</evidence>
<gene>
    <name evidence="7" type="ORF">KEU06_05375</name>
</gene>
<dbReference type="EMBL" id="JAGWCR010000002">
    <property type="protein sequence ID" value="MBS3648061.1"/>
    <property type="molecule type" value="Genomic_DNA"/>
</dbReference>
<feature type="transmembrane region" description="Helical" evidence="5">
    <location>
        <begin position="273"/>
        <end position="291"/>
    </location>
</feature>
<keyword evidence="3 5" id="KW-1133">Transmembrane helix</keyword>
<dbReference type="PANTHER" id="PTHR32322:SF9">
    <property type="entry name" value="AMINO-ACID METABOLITE EFFLUX PUMP-RELATED"/>
    <property type="match status" value="1"/>
</dbReference>
<dbReference type="GO" id="GO:0016020">
    <property type="term" value="C:membrane"/>
    <property type="evidence" value="ECO:0007669"/>
    <property type="project" value="UniProtKB-SubCell"/>
</dbReference>
<evidence type="ECO:0000256" key="4">
    <source>
        <dbReference type="ARBA" id="ARBA00023136"/>
    </source>
</evidence>
<dbReference type="PANTHER" id="PTHR32322">
    <property type="entry name" value="INNER MEMBRANE TRANSPORTER"/>
    <property type="match status" value="1"/>
</dbReference>
<keyword evidence="4 5" id="KW-0472">Membrane</keyword>
<feature type="transmembrane region" description="Helical" evidence="5">
    <location>
        <begin position="219"/>
        <end position="238"/>
    </location>
</feature>
<organism evidence="7 8">
    <name type="scientific">Pseudaminobacter soli</name>
    <name type="common">ex Zhang et al. 2022</name>
    <dbReference type="NCBI Taxonomy" id="2831468"/>
    <lineage>
        <taxon>Bacteria</taxon>
        <taxon>Pseudomonadati</taxon>
        <taxon>Pseudomonadota</taxon>
        <taxon>Alphaproteobacteria</taxon>
        <taxon>Hyphomicrobiales</taxon>
        <taxon>Phyllobacteriaceae</taxon>
        <taxon>Pseudaminobacter</taxon>
    </lineage>
</organism>
<keyword evidence="8" id="KW-1185">Reference proteome</keyword>
<feature type="transmembrane region" description="Helical" evidence="5">
    <location>
        <begin position="124"/>
        <end position="141"/>
    </location>
</feature>
<feature type="transmembrane region" description="Helical" evidence="5">
    <location>
        <begin position="97"/>
        <end position="117"/>
    </location>
</feature>
<evidence type="ECO:0000256" key="2">
    <source>
        <dbReference type="ARBA" id="ARBA00022692"/>
    </source>
</evidence>
<dbReference type="SUPFAM" id="SSF103481">
    <property type="entry name" value="Multidrug resistance efflux transporter EmrE"/>
    <property type="match status" value="2"/>
</dbReference>
<comment type="subcellular location">
    <subcellularLocation>
        <location evidence="1">Membrane</location>
        <topology evidence="1">Multi-pass membrane protein</topology>
    </subcellularLocation>
</comment>
<feature type="transmembrane region" description="Helical" evidence="5">
    <location>
        <begin position="153"/>
        <end position="172"/>
    </location>
</feature>
<dbReference type="InterPro" id="IPR037185">
    <property type="entry name" value="EmrE-like"/>
</dbReference>
<feature type="transmembrane region" description="Helical" evidence="5">
    <location>
        <begin position="69"/>
        <end position="91"/>
    </location>
</feature>
<dbReference type="InterPro" id="IPR050638">
    <property type="entry name" value="AA-Vitamin_Transporters"/>
</dbReference>
<name>A0A942DW33_9HYPH</name>
<evidence type="ECO:0000256" key="3">
    <source>
        <dbReference type="ARBA" id="ARBA00022989"/>
    </source>
</evidence>
<dbReference type="RefSeq" id="WP_188253615.1">
    <property type="nucleotide sequence ID" value="NZ_JABVCF010000002.1"/>
</dbReference>
<accession>A0A942DW33</accession>
<comment type="caution">
    <text evidence="7">The sequence shown here is derived from an EMBL/GenBank/DDBJ whole genome shotgun (WGS) entry which is preliminary data.</text>
</comment>
<evidence type="ECO:0000259" key="6">
    <source>
        <dbReference type="Pfam" id="PF00892"/>
    </source>
</evidence>
<feature type="domain" description="EamA" evidence="6">
    <location>
        <begin position="10"/>
        <end position="140"/>
    </location>
</feature>
<feature type="transmembrane region" description="Helical" evidence="5">
    <location>
        <begin position="34"/>
        <end position="57"/>
    </location>
</feature>
<evidence type="ECO:0000256" key="5">
    <source>
        <dbReference type="SAM" id="Phobius"/>
    </source>
</evidence>
<evidence type="ECO:0000313" key="7">
    <source>
        <dbReference type="EMBL" id="MBS3648061.1"/>
    </source>
</evidence>
<dbReference type="AlphaFoldDB" id="A0A942DW33"/>
<feature type="transmembrane region" description="Helical" evidence="5">
    <location>
        <begin position="250"/>
        <end position="267"/>
    </location>
</feature>
<evidence type="ECO:0000313" key="8">
    <source>
        <dbReference type="Proteomes" id="UP000680348"/>
    </source>
</evidence>
<feature type="transmembrane region" description="Helical" evidence="5">
    <location>
        <begin position="184"/>
        <end position="207"/>
    </location>
</feature>
<dbReference type="InterPro" id="IPR000620">
    <property type="entry name" value="EamA_dom"/>
</dbReference>
<sequence>MKSIWNSAFGLLLVTGIFFGMALPFGKVAMQAGVPALLWAFVIAFGSGVVLSAVLLINGGRPTLSPRKLRYYLIAAAISFAYPNYLMFAAVPHLGAGYTSIMVTLSPVFTLVFSIAFGVRRPNSLGVVGIAVGFVGALMVAATRGEVGQPAEIAWVLAGLFIPVCLAAGNVYRTIDWPADAGPIELAAGCNLAAAVMLLVGLLFSAGPSSFATLSEVPLLPAAQVAASSAMFAFYFRLQVVGGPVYLSQIGYVGAAIGLGAGIVLLGERYLPLTWLGALLIAVGVAMTTAAQKKKG</sequence>
<protein>
    <submittedName>
        <fullName evidence="7">DMT family transporter</fullName>
    </submittedName>
</protein>
<proteinExistence type="predicted"/>